<name>A0A017HPT4_9RHOB</name>
<dbReference type="Gene3D" id="1.10.10.10">
    <property type="entry name" value="Winged helix-like DNA-binding domain superfamily/Winged helix DNA-binding domain"/>
    <property type="match status" value="1"/>
</dbReference>
<evidence type="ECO:0000313" key="7">
    <source>
        <dbReference type="Proteomes" id="UP000019666"/>
    </source>
</evidence>
<dbReference type="AlphaFoldDB" id="A0A017HPT4"/>
<dbReference type="Pfam" id="PF03466">
    <property type="entry name" value="LysR_substrate"/>
    <property type="match status" value="1"/>
</dbReference>
<dbReference type="GO" id="GO:0043565">
    <property type="term" value="F:sequence-specific DNA binding"/>
    <property type="evidence" value="ECO:0007669"/>
    <property type="project" value="TreeGrafter"/>
</dbReference>
<keyword evidence="3" id="KW-0238">DNA-binding</keyword>
<dbReference type="PANTHER" id="PTHR30537:SF3">
    <property type="entry name" value="TRANSCRIPTIONAL REGULATORY PROTEIN"/>
    <property type="match status" value="1"/>
</dbReference>
<reference evidence="6 7" key="1">
    <citation type="submission" date="2013-02" db="EMBL/GenBank/DDBJ databases">
        <authorList>
            <person name="Fiebig A."/>
            <person name="Goeker M."/>
            <person name="Klenk H.-P.P."/>
        </authorList>
    </citation>
    <scope>NUCLEOTIDE SEQUENCE [LARGE SCALE GENOMIC DNA]</scope>
    <source>
        <strain evidence="6 7">DSM 19309</strain>
    </source>
</reference>
<dbReference type="SUPFAM" id="SSF53850">
    <property type="entry name" value="Periplasmic binding protein-like II"/>
    <property type="match status" value="1"/>
</dbReference>
<evidence type="ECO:0000256" key="2">
    <source>
        <dbReference type="ARBA" id="ARBA00023015"/>
    </source>
</evidence>
<dbReference type="Proteomes" id="UP000019666">
    <property type="component" value="Unassembled WGS sequence"/>
</dbReference>
<accession>A0A017HPT4</accession>
<evidence type="ECO:0000259" key="5">
    <source>
        <dbReference type="PROSITE" id="PS50931"/>
    </source>
</evidence>
<evidence type="ECO:0000313" key="6">
    <source>
        <dbReference type="EMBL" id="EYD76158.1"/>
    </source>
</evidence>
<comment type="caution">
    <text evidence="6">The sequence shown here is derived from an EMBL/GenBank/DDBJ whole genome shotgun (WGS) entry which is preliminary data.</text>
</comment>
<comment type="similarity">
    <text evidence="1">Belongs to the LysR transcriptional regulatory family.</text>
</comment>
<keyword evidence="4" id="KW-0804">Transcription</keyword>
<evidence type="ECO:0000256" key="1">
    <source>
        <dbReference type="ARBA" id="ARBA00009437"/>
    </source>
</evidence>
<dbReference type="STRING" id="442562.Rumeso_02233"/>
<organism evidence="6 7">
    <name type="scientific">Rubellimicrobium mesophilum DSM 19309</name>
    <dbReference type="NCBI Taxonomy" id="442562"/>
    <lineage>
        <taxon>Bacteria</taxon>
        <taxon>Pseudomonadati</taxon>
        <taxon>Pseudomonadota</taxon>
        <taxon>Alphaproteobacteria</taxon>
        <taxon>Rhodobacterales</taxon>
        <taxon>Roseobacteraceae</taxon>
        <taxon>Rubellimicrobium</taxon>
    </lineage>
</organism>
<keyword evidence="7" id="KW-1185">Reference proteome</keyword>
<dbReference type="Gene3D" id="3.40.190.290">
    <property type="match status" value="1"/>
</dbReference>
<protein>
    <recommendedName>
        <fullName evidence="5">HTH lysR-type domain-containing protein</fullName>
    </recommendedName>
</protein>
<evidence type="ECO:0000256" key="3">
    <source>
        <dbReference type="ARBA" id="ARBA00023125"/>
    </source>
</evidence>
<evidence type="ECO:0000256" key="4">
    <source>
        <dbReference type="ARBA" id="ARBA00023163"/>
    </source>
</evidence>
<dbReference type="HOGENOM" id="CLU_844365_0_0_5"/>
<dbReference type="InterPro" id="IPR058163">
    <property type="entry name" value="LysR-type_TF_proteobact-type"/>
</dbReference>
<dbReference type="GO" id="GO:0006351">
    <property type="term" value="P:DNA-templated transcription"/>
    <property type="evidence" value="ECO:0007669"/>
    <property type="project" value="TreeGrafter"/>
</dbReference>
<dbReference type="InterPro" id="IPR036390">
    <property type="entry name" value="WH_DNA-bd_sf"/>
</dbReference>
<dbReference type="InterPro" id="IPR005119">
    <property type="entry name" value="LysR_subst-bd"/>
</dbReference>
<dbReference type="Pfam" id="PF00126">
    <property type="entry name" value="HTH_1"/>
    <property type="match status" value="1"/>
</dbReference>
<dbReference type="PROSITE" id="PS50931">
    <property type="entry name" value="HTH_LYSR"/>
    <property type="match status" value="1"/>
</dbReference>
<dbReference type="SUPFAM" id="SSF46785">
    <property type="entry name" value="Winged helix' DNA-binding domain"/>
    <property type="match status" value="1"/>
</dbReference>
<feature type="domain" description="HTH lysR-type" evidence="5">
    <location>
        <begin position="7"/>
        <end position="64"/>
    </location>
</feature>
<dbReference type="OrthoDB" id="9813056at2"/>
<keyword evidence="2" id="KW-0805">Transcription regulation</keyword>
<sequence length="329" mass="34750">MPQPDLPDWNDLRDILLVAETGSLSAAARRLGVSQSTMSRRMAAVEAGGRPVFRRSEAGQLEPTARGEVLLRAARAMQAAAREAEIELTAKPAPIRIAACEVTARLFVSDAVAAWSERSVVPAELAVYENLFDLPAAAYDLLVCPVDAPPEGRAGSRIGSIEMGIYAAVSYLDRYPLPPGVTDLTGHRVIRASGSLALVPAYRRFAELGGTVALLSSSPLAQLDACARGQGVALLPTRLAEADERLQALDLSFSSAGEVWIMADATEASHPRLAGFLRWARRHFGAGTKGAEPPEPALIGTCGASAGQLERKAAADDGLLHPRTARTIA</sequence>
<dbReference type="PANTHER" id="PTHR30537">
    <property type="entry name" value="HTH-TYPE TRANSCRIPTIONAL REGULATOR"/>
    <property type="match status" value="1"/>
</dbReference>
<dbReference type="RefSeq" id="WP_037278170.1">
    <property type="nucleotide sequence ID" value="NZ_KK088554.1"/>
</dbReference>
<proteinExistence type="inferred from homology"/>
<dbReference type="GO" id="GO:0003700">
    <property type="term" value="F:DNA-binding transcription factor activity"/>
    <property type="evidence" value="ECO:0007669"/>
    <property type="project" value="InterPro"/>
</dbReference>
<dbReference type="EMBL" id="AOSK01000057">
    <property type="protein sequence ID" value="EYD76158.1"/>
    <property type="molecule type" value="Genomic_DNA"/>
</dbReference>
<dbReference type="InterPro" id="IPR036388">
    <property type="entry name" value="WH-like_DNA-bd_sf"/>
</dbReference>
<dbReference type="InterPro" id="IPR000847">
    <property type="entry name" value="LysR_HTH_N"/>
</dbReference>
<gene>
    <name evidence="6" type="ORF">Rumeso_02233</name>
</gene>